<dbReference type="InterPro" id="IPR045584">
    <property type="entry name" value="Pilin-like"/>
</dbReference>
<dbReference type="PROSITE" id="PS00409">
    <property type="entry name" value="PROKAR_NTER_METHYL"/>
    <property type="match status" value="1"/>
</dbReference>
<evidence type="ECO:0000313" key="3">
    <source>
        <dbReference type="EMBL" id="APZ95748.1"/>
    </source>
</evidence>
<dbReference type="Pfam" id="PF07963">
    <property type="entry name" value="N_methyl"/>
    <property type="match status" value="1"/>
</dbReference>
<dbReference type="AlphaFoldDB" id="A0A1P8WNY1"/>
<keyword evidence="4" id="KW-1185">Reference proteome</keyword>
<dbReference type="PANTHER" id="PTHR30093">
    <property type="entry name" value="GENERAL SECRETION PATHWAY PROTEIN G"/>
    <property type="match status" value="1"/>
</dbReference>
<dbReference type="KEGG" id="fmr:Fuma_05410"/>
<dbReference type="EMBL" id="CP017641">
    <property type="protein sequence ID" value="APZ95748.1"/>
    <property type="molecule type" value="Genomic_DNA"/>
</dbReference>
<dbReference type="RefSeq" id="WP_077026860.1">
    <property type="nucleotide sequence ID" value="NZ_CP017641.1"/>
</dbReference>
<feature type="transmembrane region" description="Helical" evidence="1">
    <location>
        <begin position="21"/>
        <end position="43"/>
    </location>
</feature>
<dbReference type="InterPro" id="IPR027558">
    <property type="entry name" value="Pre_pil_HX9DG_C"/>
</dbReference>
<dbReference type="InterPro" id="IPR011453">
    <property type="entry name" value="DUF1559"/>
</dbReference>
<proteinExistence type="predicted"/>
<dbReference type="Gene3D" id="3.30.700.10">
    <property type="entry name" value="Glycoprotein, Type 4 Pilin"/>
    <property type="match status" value="1"/>
</dbReference>
<evidence type="ECO:0000259" key="2">
    <source>
        <dbReference type="Pfam" id="PF07596"/>
    </source>
</evidence>
<keyword evidence="1" id="KW-1133">Transmembrane helix</keyword>
<dbReference type="NCBIfam" id="TIGR02532">
    <property type="entry name" value="IV_pilin_GFxxxE"/>
    <property type="match status" value="1"/>
</dbReference>
<evidence type="ECO:0000313" key="4">
    <source>
        <dbReference type="Proteomes" id="UP000187735"/>
    </source>
</evidence>
<keyword evidence="1" id="KW-0812">Transmembrane</keyword>
<accession>A0A1P8WNY1</accession>
<dbReference type="Proteomes" id="UP000187735">
    <property type="component" value="Chromosome"/>
</dbReference>
<dbReference type="Pfam" id="PF07596">
    <property type="entry name" value="SBP_bac_10"/>
    <property type="match status" value="1"/>
</dbReference>
<dbReference type="OrthoDB" id="269098at2"/>
<evidence type="ECO:0000256" key="1">
    <source>
        <dbReference type="SAM" id="Phobius"/>
    </source>
</evidence>
<feature type="domain" description="DUF1559" evidence="2">
    <location>
        <begin position="44"/>
        <end position="342"/>
    </location>
</feature>
<dbReference type="NCBIfam" id="TIGR04294">
    <property type="entry name" value="pre_pil_HX9DG"/>
    <property type="match status" value="1"/>
</dbReference>
<dbReference type="InterPro" id="IPR012902">
    <property type="entry name" value="N_methyl_site"/>
</dbReference>
<keyword evidence="1" id="KW-0472">Membrane</keyword>
<organism evidence="3 4">
    <name type="scientific">Fuerstiella marisgermanici</name>
    <dbReference type="NCBI Taxonomy" id="1891926"/>
    <lineage>
        <taxon>Bacteria</taxon>
        <taxon>Pseudomonadati</taxon>
        <taxon>Planctomycetota</taxon>
        <taxon>Planctomycetia</taxon>
        <taxon>Planctomycetales</taxon>
        <taxon>Planctomycetaceae</taxon>
        <taxon>Fuerstiella</taxon>
    </lineage>
</organism>
<reference evidence="3 4" key="1">
    <citation type="journal article" date="2016" name="Front. Microbiol.">
        <title>Fuerstia marisgermanicae gen. nov., sp. nov., an Unusual Member of the Phylum Planctomycetes from the German Wadden Sea.</title>
        <authorList>
            <person name="Kohn T."/>
            <person name="Heuer A."/>
            <person name="Jogler M."/>
            <person name="Vollmers J."/>
            <person name="Boedeker C."/>
            <person name="Bunk B."/>
            <person name="Rast P."/>
            <person name="Borchert D."/>
            <person name="Glockner I."/>
            <person name="Freese H.M."/>
            <person name="Klenk H.P."/>
            <person name="Overmann J."/>
            <person name="Kaster A.K."/>
            <person name="Rohde M."/>
            <person name="Wiegand S."/>
            <person name="Jogler C."/>
        </authorList>
    </citation>
    <scope>NUCLEOTIDE SEQUENCE [LARGE SCALE GENOMIC DNA]</scope>
    <source>
        <strain evidence="3 4">NH11</strain>
    </source>
</reference>
<name>A0A1P8WNY1_9PLAN</name>
<dbReference type="PANTHER" id="PTHR30093:SF2">
    <property type="entry name" value="TYPE II SECRETION SYSTEM PROTEIN H"/>
    <property type="match status" value="1"/>
</dbReference>
<protein>
    <submittedName>
        <fullName evidence="3">Type II secretion system protein G</fullName>
    </submittedName>
</protein>
<dbReference type="STRING" id="1891926.Fuma_05410"/>
<gene>
    <name evidence="3" type="ORF">Fuma_05410</name>
</gene>
<dbReference type="SUPFAM" id="SSF54523">
    <property type="entry name" value="Pili subunits"/>
    <property type="match status" value="1"/>
</dbReference>
<sequence>MLKTNSGIGARSTNRRRAGFTLIELLVVISIIATLMSLILPAIQNAREAGRRTQCLNNIRNVTVALLNFASSNKSRLPALSYYNRNPGSMVPSFSDGRSWVVEVLPFMDQQGTYDRWDNALPWDSAVVNSNGARNINLAGELYIEALACPNDESAFSIPGGLSYVANAGFGDSTVGADEMVQDPGHSFHAEDFDWDSNGTTLEVTDTKLTRDTGVFWSEFGSVPSTSNPSATIGKIYDGSGNTIMLSENINAGQGNWANPSLNSCGMMYPISGAPSTPGQTDRASNAVLGNTPTAILPGTQPYINQRKTGPEGAPFPSSNHPGIVVVSMCDGSAKTISENLDEYVYTQLLTPSASRLRTLATATQFVPEKPVSADSF</sequence>